<feature type="non-terminal residue" evidence="2">
    <location>
        <position position="1"/>
    </location>
</feature>
<feature type="compositionally biased region" description="Polar residues" evidence="1">
    <location>
        <begin position="86"/>
        <end position="102"/>
    </location>
</feature>
<proteinExistence type="predicted"/>
<accession>A0AAN9A4S1</accession>
<comment type="caution">
    <text evidence="2">The sequence shown here is derived from an EMBL/GenBank/DDBJ whole genome shotgun (WGS) entry which is preliminary data.</text>
</comment>
<sequence>HLQVPSTAMTSTLTRLPSRLSLPRKSSIFRTFSTSSQTTMTVPSTKQSNLPREQFQQHSRKSSGSLSTASCPQSRRSSIARPRSSQYTDPTGGKSSDQLITKSSHKEVSFSHSLPLQAQPRAHPPRRRTNSDGPEAIEETHCLLERIAERSQKGLFDATSDDSSASSTLADTQPQGLLKRFTSIQEEGNHANGDDFLNVVEIIEDDSGYFNERCHVSGSGTQVKEEEQKDIHNEKKRNISTKMKDFTHFFQTITTENYGRFNKLKKSEQ</sequence>
<evidence type="ECO:0000313" key="3">
    <source>
        <dbReference type="Proteomes" id="UP001381693"/>
    </source>
</evidence>
<feature type="compositionally biased region" description="Low complexity" evidence="1">
    <location>
        <begin position="74"/>
        <end position="85"/>
    </location>
</feature>
<dbReference type="Proteomes" id="UP001381693">
    <property type="component" value="Unassembled WGS sequence"/>
</dbReference>
<dbReference type="AlphaFoldDB" id="A0AAN9A4S1"/>
<protein>
    <submittedName>
        <fullName evidence="2">Uncharacterized protein</fullName>
    </submittedName>
</protein>
<name>A0AAN9A4S1_HALRR</name>
<evidence type="ECO:0000256" key="1">
    <source>
        <dbReference type="SAM" id="MobiDB-lite"/>
    </source>
</evidence>
<feature type="region of interest" description="Disordered" evidence="1">
    <location>
        <begin position="33"/>
        <end position="134"/>
    </location>
</feature>
<evidence type="ECO:0000313" key="2">
    <source>
        <dbReference type="EMBL" id="KAK7072370.1"/>
    </source>
</evidence>
<gene>
    <name evidence="2" type="ORF">SK128_011117</name>
</gene>
<feature type="compositionally biased region" description="Polar residues" evidence="1">
    <location>
        <begin position="33"/>
        <end position="73"/>
    </location>
</feature>
<dbReference type="EMBL" id="JAXCGZ010013524">
    <property type="protein sequence ID" value="KAK7072370.1"/>
    <property type="molecule type" value="Genomic_DNA"/>
</dbReference>
<reference evidence="2 3" key="1">
    <citation type="submission" date="2023-11" db="EMBL/GenBank/DDBJ databases">
        <title>Halocaridina rubra genome assembly.</title>
        <authorList>
            <person name="Smith C."/>
        </authorList>
    </citation>
    <scope>NUCLEOTIDE SEQUENCE [LARGE SCALE GENOMIC DNA]</scope>
    <source>
        <strain evidence="2">EP-1</strain>
        <tissue evidence="2">Whole</tissue>
    </source>
</reference>
<organism evidence="2 3">
    <name type="scientific">Halocaridina rubra</name>
    <name type="common">Hawaiian red shrimp</name>
    <dbReference type="NCBI Taxonomy" id="373956"/>
    <lineage>
        <taxon>Eukaryota</taxon>
        <taxon>Metazoa</taxon>
        <taxon>Ecdysozoa</taxon>
        <taxon>Arthropoda</taxon>
        <taxon>Crustacea</taxon>
        <taxon>Multicrustacea</taxon>
        <taxon>Malacostraca</taxon>
        <taxon>Eumalacostraca</taxon>
        <taxon>Eucarida</taxon>
        <taxon>Decapoda</taxon>
        <taxon>Pleocyemata</taxon>
        <taxon>Caridea</taxon>
        <taxon>Atyoidea</taxon>
        <taxon>Atyidae</taxon>
        <taxon>Halocaridina</taxon>
    </lineage>
</organism>
<keyword evidence="3" id="KW-1185">Reference proteome</keyword>